<dbReference type="STRING" id="413434.SAMN04488132_106128"/>
<accession>A0A1T4PNR2</accession>
<dbReference type="RefSeq" id="WP_078831703.1">
    <property type="nucleotide sequence ID" value="NZ_FUWH01000006.1"/>
</dbReference>
<evidence type="ECO:0000256" key="1">
    <source>
        <dbReference type="SAM" id="SignalP"/>
    </source>
</evidence>
<feature type="signal peptide" evidence="1">
    <location>
        <begin position="1"/>
        <end position="21"/>
    </location>
</feature>
<protein>
    <submittedName>
        <fullName evidence="2">Uncharacterized protein</fullName>
    </submittedName>
</protein>
<dbReference type="EMBL" id="FUWH01000006">
    <property type="protein sequence ID" value="SJZ93172.1"/>
    <property type="molecule type" value="Genomic_DNA"/>
</dbReference>
<proteinExistence type="predicted"/>
<keyword evidence="3" id="KW-1185">Reference proteome</keyword>
<feature type="chain" id="PRO_5012029676" evidence="1">
    <location>
        <begin position="22"/>
        <end position="972"/>
    </location>
</feature>
<dbReference type="AlphaFoldDB" id="A0A1T4PNR2"/>
<sequence>MRKYFVQTLLLLLLLPAFSYAQFTHKIKADSVRIYNDSCNAELILENSTRNVSGFLFNTGNGRTQFKKAVVKLNDSSFIIGSDTLIVKYTDTGLLNSLYVPYTGAIKNVDLGTNYTRGLAFSAYTSTGDSVRLQPASIVRFFPGGAARALVWRSASSGIYQTFIQNKGANYTLADSADVELRVKYTDTAVMLKDRVNNATNTSLIRSGSGPYTLGLNLAKANIWTATQSIDNGAGYNTTLNAGLINATNSNDGSGIYLSPYDIAINSGLSSNFFMTLNSDSISYISYGNAYTLNIAPNSISDNRFIRWPDFSGTVALNEYTLQKTDTTLSSSLTTPSFVRNDTTNYQAGGFKFGIGSRGIIDSFFTSYVQARNISGNGYTALRTAGLLRTFETGEFTTLGFAKPTSAANVRIQGKTHTIADSADVELRVKYRDTSLGASLANPNFIRNDTTNYQVGGFKFGLGSRGYMDSIYVTAVNARNSNAGSTILRPVGLYRKFPSGVFSNFYFREPATNVGIVVQGKAHTLADSADVELRVKYTDTSSMLSGYARSGNISSLFTDSSGYIIPATASRKIVLSDTFTIKSIGTTPSFKVDNRGFSSGFAHRAIFGTDTLVIAPSGIERRYSNSGGVNAFRYSRIQFRQPDTDNTSNWFVQKRPGGNYAFADSADVELRVKYTDTAAMLSGYQRAGTAGPASDWVKTNNYLSPVVSGTHLKLTGNKLIFTTSGTITSANGLTLYDTTGGNVKLISSNSSFSNSTGIDIGGFAPGILSRTISFITATNAGSNSRWIIDSTGLFPAGLDGYYDIGSSYKVDANAPRRVRKVLATDTIRGGRMISTTLMTGGPVYSNTNGELTNTVPSGYVPQAKVVEVSGTTQQMLANIIYIPHNTSLTTFTIPLDANAPMGSQVQIIGEGSGGWKLAQNANDYIVGAGGVATTAGTSGYIQATDANCTLTLFKTATNKWTITASQGTLTFN</sequence>
<evidence type="ECO:0000313" key="3">
    <source>
        <dbReference type="Proteomes" id="UP000190888"/>
    </source>
</evidence>
<keyword evidence="1" id="KW-0732">Signal</keyword>
<evidence type="ECO:0000313" key="2">
    <source>
        <dbReference type="EMBL" id="SJZ93172.1"/>
    </source>
</evidence>
<dbReference type="OrthoDB" id="668887at2"/>
<gene>
    <name evidence="2" type="ORF">SAMN04488132_106128</name>
</gene>
<name>A0A1T4PNR2_9BACT</name>
<reference evidence="2 3" key="1">
    <citation type="submission" date="2017-02" db="EMBL/GenBank/DDBJ databases">
        <authorList>
            <person name="Peterson S.W."/>
        </authorList>
    </citation>
    <scope>NUCLEOTIDE SEQUENCE [LARGE SCALE GENOMIC DNA]</scope>
    <source>
        <strain evidence="2 3">DSM 22335</strain>
    </source>
</reference>
<dbReference type="Proteomes" id="UP000190888">
    <property type="component" value="Unassembled WGS sequence"/>
</dbReference>
<organism evidence="2 3">
    <name type="scientific">Sediminibacterium ginsengisoli</name>
    <dbReference type="NCBI Taxonomy" id="413434"/>
    <lineage>
        <taxon>Bacteria</taxon>
        <taxon>Pseudomonadati</taxon>
        <taxon>Bacteroidota</taxon>
        <taxon>Chitinophagia</taxon>
        <taxon>Chitinophagales</taxon>
        <taxon>Chitinophagaceae</taxon>
        <taxon>Sediminibacterium</taxon>
    </lineage>
</organism>